<dbReference type="InterPro" id="IPR004358">
    <property type="entry name" value="Sig_transdc_His_kin-like_C"/>
</dbReference>
<dbReference type="PROSITE" id="PS50110">
    <property type="entry name" value="RESPONSE_REGULATORY"/>
    <property type="match status" value="1"/>
</dbReference>
<dbReference type="PROSITE" id="PS50109">
    <property type="entry name" value="HIS_KIN"/>
    <property type="match status" value="1"/>
</dbReference>
<evidence type="ECO:0000256" key="3">
    <source>
        <dbReference type="ARBA" id="ARBA00022553"/>
    </source>
</evidence>
<feature type="domain" description="Histidine kinase" evidence="8">
    <location>
        <begin position="257"/>
        <end position="479"/>
    </location>
</feature>
<feature type="modified residue" description="4-aspartylphosphate" evidence="7">
    <location>
        <position position="552"/>
    </location>
</feature>
<dbReference type="AlphaFoldDB" id="A0A927WCJ9"/>
<keyword evidence="3 7" id="KW-0597">Phosphoprotein</keyword>
<name>A0A927WCJ9_SELRU</name>
<dbReference type="PANTHER" id="PTHR43047">
    <property type="entry name" value="TWO-COMPONENT HISTIDINE PROTEIN KINASE"/>
    <property type="match status" value="1"/>
</dbReference>
<dbReference type="Pfam" id="PF00512">
    <property type="entry name" value="HisKA"/>
    <property type="match status" value="1"/>
</dbReference>
<evidence type="ECO:0000256" key="2">
    <source>
        <dbReference type="ARBA" id="ARBA00012438"/>
    </source>
</evidence>
<dbReference type="SUPFAM" id="SSF47384">
    <property type="entry name" value="Homodimeric domain of signal transducing histidine kinase"/>
    <property type="match status" value="1"/>
</dbReference>
<feature type="domain" description="Response regulatory" evidence="9">
    <location>
        <begin position="500"/>
        <end position="621"/>
    </location>
</feature>
<dbReference type="SUPFAM" id="SSF55874">
    <property type="entry name" value="ATPase domain of HSP90 chaperone/DNA topoisomerase II/histidine kinase"/>
    <property type="match status" value="1"/>
</dbReference>
<sequence length="627" mass="69992">MELKVEEIKNLTGIFPGNCAVYKLNDGILEFLMSSEGMEEVGHRAGQVFLQDVQLEFCDRVFQNDRRFLREAVEQALQHGSAECVYRFGHEERDEFTWVHTFIKYIGELADSPVLIMTFRDAAESNQAQLELLEDMDTIVYVCDVETQELLYANQAAVKNSQQQSSYSGHKCYNYMFGKNCVCEDCQLKHLQMDGKQELVRHDSENDRYLNIEKKGISWYGRLACAHFINDVTEKKRNERMLAMERETSAKAAFVSNVSHDMRTPLNGILGFTELAMQSKGDDKRAEYLEKIRTTGKFMLNLINETLDLAKITSGKLDVEPENCNIQNVLDTIVVSAYANAEVKGVEFITELEGLHFTDVYVDVLKLQKVILNLLSNAVKYTPAGGKVTMLMEGPQDFGDGYNCHIAIVDTGLGMEKNFLPRLFEPFAQERSKLTRKIEGTGLGMSIVKQLVDLLGGKILVDSEPGKGTRFDLWLNLLPGKEVAADDMAANNYPELTGLKVLLCEDNEINRELVQNLLSAYGVEVLSAADGQKGVAFFANSPKDSIDVILMDVRMPIMDGLEATRAIRAMSREDARYVPIFGLTGDVDEASVAQAKAAGMDECLPKPVDIPQMLGKLSAALHAKGES</sequence>
<dbReference type="GO" id="GO:0000155">
    <property type="term" value="F:phosphorelay sensor kinase activity"/>
    <property type="evidence" value="ECO:0007669"/>
    <property type="project" value="InterPro"/>
</dbReference>
<evidence type="ECO:0000256" key="5">
    <source>
        <dbReference type="ARBA" id="ARBA00022777"/>
    </source>
</evidence>
<dbReference type="Proteomes" id="UP000772151">
    <property type="component" value="Unassembled WGS sequence"/>
</dbReference>
<evidence type="ECO:0000256" key="4">
    <source>
        <dbReference type="ARBA" id="ARBA00022679"/>
    </source>
</evidence>
<comment type="caution">
    <text evidence="10">The sequence shown here is derived from an EMBL/GenBank/DDBJ whole genome shotgun (WGS) entry which is preliminary data.</text>
</comment>
<evidence type="ECO:0000313" key="10">
    <source>
        <dbReference type="EMBL" id="MBE6084158.1"/>
    </source>
</evidence>
<protein>
    <recommendedName>
        <fullName evidence="2">histidine kinase</fullName>
        <ecNumber evidence="2">2.7.13.3</ecNumber>
    </recommendedName>
</protein>
<keyword evidence="5" id="KW-0418">Kinase</keyword>
<dbReference type="CDD" id="cd17546">
    <property type="entry name" value="REC_hyHK_CKI1_RcsC-like"/>
    <property type="match status" value="1"/>
</dbReference>
<proteinExistence type="predicted"/>
<dbReference type="Pfam" id="PF02518">
    <property type="entry name" value="HATPase_c"/>
    <property type="match status" value="1"/>
</dbReference>
<keyword evidence="6" id="KW-0902">Two-component regulatory system</keyword>
<organism evidence="10 11">
    <name type="scientific">Selenomonas ruminantium</name>
    <dbReference type="NCBI Taxonomy" id="971"/>
    <lineage>
        <taxon>Bacteria</taxon>
        <taxon>Bacillati</taxon>
        <taxon>Bacillota</taxon>
        <taxon>Negativicutes</taxon>
        <taxon>Selenomonadales</taxon>
        <taxon>Selenomonadaceae</taxon>
        <taxon>Selenomonas</taxon>
    </lineage>
</organism>
<dbReference type="RefSeq" id="WP_303668054.1">
    <property type="nucleotide sequence ID" value="NZ_SVCA01000001.1"/>
</dbReference>
<reference evidence="10" key="1">
    <citation type="submission" date="2019-04" db="EMBL/GenBank/DDBJ databases">
        <title>Evolution of Biomass-Degrading Anaerobic Consortia Revealed by Metagenomics.</title>
        <authorList>
            <person name="Peng X."/>
        </authorList>
    </citation>
    <scope>NUCLEOTIDE SEQUENCE</scope>
    <source>
        <strain evidence="10">SIG242</strain>
    </source>
</reference>
<dbReference type="InterPro" id="IPR036097">
    <property type="entry name" value="HisK_dim/P_sf"/>
</dbReference>
<evidence type="ECO:0000256" key="1">
    <source>
        <dbReference type="ARBA" id="ARBA00000085"/>
    </source>
</evidence>
<dbReference type="PANTHER" id="PTHR43047:SF72">
    <property type="entry name" value="OSMOSENSING HISTIDINE PROTEIN KINASE SLN1"/>
    <property type="match status" value="1"/>
</dbReference>
<dbReference type="SMART" id="SM00448">
    <property type="entry name" value="REC"/>
    <property type="match status" value="1"/>
</dbReference>
<keyword evidence="4" id="KW-0808">Transferase</keyword>
<dbReference type="PRINTS" id="PR00344">
    <property type="entry name" value="BCTRLSENSOR"/>
</dbReference>
<comment type="catalytic activity">
    <reaction evidence="1">
        <text>ATP + protein L-histidine = ADP + protein N-phospho-L-histidine.</text>
        <dbReference type="EC" id="2.7.13.3"/>
    </reaction>
</comment>
<accession>A0A927WCJ9</accession>
<dbReference type="SMART" id="SM00388">
    <property type="entry name" value="HisKA"/>
    <property type="match status" value="1"/>
</dbReference>
<evidence type="ECO:0000259" key="9">
    <source>
        <dbReference type="PROSITE" id="PS50110"/>
    </source>
</evidence>
<dbReference type="GO" id="GO:0005886">
    <property type="term" value="C:plasma membrane"/>
    <property type="evidence" value="ECO:0007669"/>
    <property type="project" value="TreeGrafter"/>
</dbReference>
<dbReference type="SMART" id="SM00387">
    <property type="entry name" value="HATPase_c"/>
    <property type="match status" value="1"/>
</dbReference>
<dbReference type="Pfam" id="PF00072">
    <property type="entry name" value="Response_reg"/>
    <property type="match status" value="1"/>
</dbReference>
<evidence type="ECO:0000256" key="7">
    <source>
        <dbReference type="PROSITE-ProRule" id="PRU00169"/>
    </source>
</evidence>
<dbReference type="Gene3D" id="1.10.287.130">
    <property type="match status" value="1"/>
</dbReference>
<evidence type="ECO:0000259" key="8">
    <source>
        <dbReference type="PROSITE" id="PS50109"/>
    </source>
</evidence>
<dbReference type="InterPro" id="IPR003594">
    <property type="entry name" value="HATPase_dom"/>
</dbReference>
<dbReference type="Gene3D" id="3.40.50.2300">
    <property type="match status" value="1"/>
</dbReference>
<dbReference type="InterPro" id="IPR003661">
    <property type="entry name" value="HisK_dim/P_dom"/>
</dbReference>
<dbReference type="SUPFAM" id="SSF52172">
    <property type="entry name" value="CheY-like"/>
    <property type="match status" value="1"/>
</dbReference>
<dbReference type="InterPro" id="IPR011006">
    <property type="entry name" value="CheY-like_superfamily"/>
</dbReference>
<dbReference type="EMBL" id="SVCA01000001">
    <property type="protein sequence ID" value="MBE6084158.1"/>
    <property type="molecule type" value="Genomic_DNA"/>
</dbReference>
<dbReference type="InterPro" id="IPR005467">
    <property type="entry name" value="His_kinase_dom"/>
</dbReference>
<gene>
    <name evidence="10" type="ORF">E7203_01585</name>
</gene>
<dbReference type="Gene3D" id="3.30.565.10">
    <property type="entry name" value="Histidine kinase-like ATPase, C-terminal domain"/>
    <property type="match status" value="1"/>
</dbReference>
<dbReference type="CDD" id="cd00082">
    <property type="entry name" value="HisKA"/>
    <property type="match status" value="1"/>
</dbReference>
<dbReference type="InterPro" id="IPR001789">
    <property type="entry name" value="Sig_transdc_resp-reg_receiver"/>
</dbReference>
<dbReference type="GO" id="GO:0009927">
    <property type="term" value="F:histidine phosphotransfer kinase activity"/>
    <property type="evidence" value="ECO:0007669"/>
    <property type="project" value="TreeGrafter"/>
</dbReference>
<dbReference type="EC" id="2.7.13.3" evidence="2"/>
<evidence type="ECO:0000313" key="11">
    <source>
        <dbReference type="Proteomes" id="UP000772151"/>
    </source>
</evidence>
<dbReference type="InterPro" id="IPR036890">
    <property type="entry name" value="HATPase_C_sf"/>
</dbReference>
<evidence type="ECO:0000256" key="6">
    <source>
        <dbReference type="ARBA" id="ARBA00023012"/>
    </source>
</evidence>